<evidence type="ECO:0000256" key="4">
    <source>
        <dbReference type="ARBA" id="ARBA00022490"/>
    </source>
</evidence>
<feature type="compositionally biased region" description="Low complexity" evidence="5">
    <location>
        <begin position="15"/>
        <end position="28"/>
    </location>
</feature>
<sequence>MPQTPPSHSGGDPIPAARARPGAAARPADVSPARLWAVSLRYLQRFSASVEMLRRVLDRRLRPAVAAGLVAPEEADQRREAVLRKAADYGYLNDSRFAEGRVAALLRQGKSPRLIAETLKAKGVAGETVTAVLAATRAETEEDIALTAARAYAKRRRLGPFRTATATDPRRAEKDLAALLRAGHSLSVARKVLGAASDNDLLDQDD</sequence>
<dbReference type="AlphaFoldDB" id="A0A255XU96"/>
<keyword evidence="8" id="KW-1185">Reference proteome</keyword>
<name>A0A255XU96_9PROT</name>
<feature type="domain" description="RecX second three-helical" evidence="6">
    <location>
        <begin position="93"/>
        <end position="133"/>
    </location>
</feature>
<dbReference type="Pfam" id="PF02631">
    <property type="entry name" value="RecX_HTH2"/>
    <property type="match status" value="1"/>
</dbReference>
<dbReference type="EMBL" id="NOXS01000027">
    <property type="protein sequence ID" value="OYQ20566.1"/>
    <property type="molecule type" value="Genomic_DNA"/>
</dbReference>
<evidence type="ECO:0000313" key="7">
    <source>
        <dbReference type="EMBL" id="OYQ20566.1"/>
    </source>
</evidence>
<dbReference type="OrthoDB" id="5507982at2"/>
<protein>
    <recommendedName>
        <fullName evidence="3">Regulatory protein RecX</fullName>
    </recommendedName>
</protein>
<comment type="subcellular location">
    <subcellularLocation>
        <location evidence="1">Cytoplasm</location>
    </subcellularLocation>
</comment>
<comment type="similarity">
    <text evidence="2">Belongs to the RecX family.</text>
</comment>
<proteinExistence type="inferred from homology"/>
<evidence type="ECO:0000259" key="6">
    <source>
        <dbReference type="Pfam" id="PF02631"/>
    </source>
</evidence>
<dbReference type="InterPro" id="IPR036388">
    <property type="entry name" value="WH-like_DNA-bd_sf"/>
</dbReference>
<evidence type="ECO:0000256" key="5">
    <source>
        <dbReference type="SAM" id="MobiDB-lite"/>
    </source>
</evidence>
<evidence type="ECO:0000256" key="1">
    <source>
        <dbReference type="ARBA" id="ARBA00004496"/>
    </source>
</evidence>
<gene>
    <name evidence="7" type="ORF">CHR90_04105</name>
</gene>
<reference evidence="7 8" key="1">
    <citation type="submission" date="2017-07" db="EMBL/GenBank/DDBJ databases">
        <title>Elstera cyanobacteriorum sp. nov., a novel bacterium isolated from cyanobacterial aggregates in a eutrophic lake.</title>
        <authorList>
            <person name="Cai H."/>
        </authorList>
    </citation>
    <scope>NUCLEOTIDE SEQUENCE [LARGE SCALE GENOMIC DNA]</scope>
    <source>
        <strain evidence="7 8">TH019</strain>
    </source>
</reference>
<dbReference type="Proteomes" id="UP000216361">
    <property type="component" value="Unassembled WGS sequence"/>
</dbReference>
<evidence type="ECO:0000256" key="3">
    <source>
        <dbReference type="ARBA" id="ARBA00018111"/>
    </source>
</evidence>
<dbReference type="InterPro" id="IPR053924">
    <property type="entry name" value="RecX_HTH_2nd"/>
</dbReference>
<dbReference type="RefSeq" id="WP_094407717.1">
    <property type="nucleotide sequence ID" value="NZ_BMJZ01000009.1"/>
</dbReference>
<evidence type="ECO:0000313" key="8">
    <source>
        <dbReference type="Proteomes" id="UP000216361"/>
    </source>
</evidence>
<dbReference type="Gene3D" id="1.10.10.10">
    <property type="entry name" value="Winged helix-like DNA-binding domain superfamily/Winged helix DNA-binding domain"/>
    <property type="match status" value="1"/>
</dbReference>
<feature type="region of interest" description="Disordered" evidence="5">
    <location>
        <begin position="1"/>
        <end position="29"/>
    </location>
</feature>
<comment type="caution">
    <text evidence="7">The sequence shown here is derived from an EMBL/GenBank/DDBJ whole genome shotgun (WGS) entry which is preliminary data.</text>
</comment>
<keyword evidence="4" id="KW-0963">Cytoplasm</keyword>
<dbReference type="GO" id="GO:0005737">
    <property type="term" value="C:cytoplasm"/>
    <property type="evidence" value="ECO:0007669"/>
    <property type="project" value="UniProtKB-SubCell"/>
</dbReference>
<organism evidence="7 8">
    <name type="scientific">Elstera cyanobacteriorum</name>
    <dbReference type="NCBI Taxonomy" id="2022747"/>
    <lineage>
        <taxon>Bacteria</taxon>
        <taxon>Pseudomonadati</taxon>
        <taxon>Pseudomonadota</taxon>
        <taxon>Alphaproteobacteria</taxon>
        <taxon>Rhodospirillales</taxon>
        <taxon>Rhodospirillaceae</taxon>
        <taxon>Elstera</taxon>
    </lineage>
</organism>
<evidence type="ECO:0000256" key="2">
    <source>
        <dbReference type="ARBA" id="ARBA00009695"/>
    </source>
</evidence>
<accession>A0A255XU96</accession>